<dbReference type="PROSITE" id="PS01283">
    <property type="entry name" value="TBOX_1"/>
    <property type="match status" value="1"/>
</dbReference>
<evidence type="ECO:0000256" key="1">
    <source>
        <dbReference type="ARBA" id="ARBA00004123"/>
    </source>
</evidence>
<evidence type="ECO:0000256" key="3">
    <source>
        <dbReference type="ARBA" id="ARBA00023125"/>
    </source>
</evidence>
<dbReference type="Pfam" id="PF00907">
    <property type="entry name" value="T-box"/>
    <property type="match status" value="1"/>
</dbReference>
<dbReference type="PROSITE" id="PS50252">
    <property type="entry name" value="TBOX_3"/>
    <property type="match status" value="1"/>
</dbReference>
<reference evidence="9 10" key="1">
    <citation type="journal article" date="2023" name="BMC Biol.">
        <title>The compact genome of the sponge Oopsacas minuta (Hexactinellida) is lacking key metazoan core genes.</title>
        <authorList>
            <person name="Santini S."/>
            <person name="Schenkelaars Q."/>
            <person name="Jourda C."/>
            <person name="Duchesne M."/>
            <person name="Belahbib H."/>
            <person name="Rocher C."/>
            <person name="Selva M."/>
            <person name="Riesgo A."/>
            <person name="Vervoort M."/>
            <person name="Leys S.P."/>
            <person name="Kodjabachian L."/>
            <person name="Le Bivic A."/>
            <person name="Borchiellini C."/>
            <person name="Claverie J.M."/>
            <person name="Renard E."/>
        </authorList>
    </citation>
    <scope>NUCLEOTIDE SEQUENCE [LARGE SCALE GENOMIC DNA]</scope>
    <source>
        <strain evidence="9">SPO-2</strain>
    </source>
</reference>
<dbReference type="PANTHER" id="PTHR11267:SF181">
    <property type="entry name" value="OPTOMOTOR-BLIND PROTEIN"/>
    <property type="match status" value="1"/>
</dbReference>
<keyword evidence="10" id="KW-1185">Reference proteome</keyword>
<evidence type="ECO:0000313" key="9">
    <source>
        <dbReference type="EMBL" id="KAI6651496.1"/>
    </source>
</evidence>
<keyword evidence="5 6" id="KW-0539">Nucleus</keyword>
<organism evidence="9 10">
    <name type="scientific">Oopsacas minuta</name>
    <dbReference type="NCBI Taxonomy" id="111878"/>
    <lineage>
        <taxon>Eukaryota</taxon>
        <taxon>Metazoa</taxon>
        <taxon>Porifera</taxon>
        <taxon>Hexactinellida</taxon>
        <taxon>Hexasterophora</taxon>
        <taxon>Lyssacinosida</taxon>
        <taxon>Leucopsacidae</taxon>
        <taxon>Oopsacas</taxon>
    </lineage>
</organism>
<proteinExistence type="predicted"/>
<dbReference type="InterPro" id="IPR001699">
    <property type="entry name" value="TF_T-box"/>
</dbReference>
<evidence type="ECO:0000256" key="2">
    <source>
        <dbReference type="ARBA" id="ARBA00023015"/>
    </source>
</evidence>
<protein>
    <submittedName>
        <fullName evidence="9">T-Box (Tbx) transcription factor</fullName>
    </submittedName>
</protein>
<dbReference type="Proteomes" id="UP001165289">
    <property type="component" value="Unassembled WGS sequence"/>
</dbReference>
<comment type="subcellular location">
    <subcellularLocation>
        <location evidence="1 6">Nucleus</location>
    </subcellularLocation>
</comment>
<gene>
    <name evidence="9" type="ORF">LOD99_5104</name>
</gene>
<dbReference type="GO" id="GO:0000978">
    <property type="term" value="F:RNA polymerase II cis-regulatory region sequence-specific DNA binding"/>
    <property type="evidence" value="ECO:0007669"/>
    <property type="project" value="InterPro"/>
</dbReference>
<feature type="region of interest" description="Disordered" evidence="7">
    <location>
        <begin position="280"/>
        <end position="345"/>
    </location>
</feature>
<dbReference type="InterPro" id="IPR036960">
    <property type="entry name" value="T-box_sf"/>
</dbReference>
<evidence type="ECO:0000256" key="4">
    <source>
        <dbReference type="ARBA" id="ARBA00023163"/>
    </source>
</evidence>
<dbReference type="GO" id="GO:0005634">
    <property type="term" value="C:nucleus"/>
    <property type="evidence" value="ECO:0007669"/>
    <property type="project" value="UniProtKB-SubCell"/>
</dbReference>
<keyword evidence="2" id="KW-0805">Transcription regulation</keyword>
<dbReference type="Gene3D" id="2.60.40.820">
    <property type="entry name" value="Transcription factor, T-box"/>
    <property type="match status" value="1"/>
</dbReference>
<dbReference type="PANTHER" id="PTHR11267">
    <property type="entry name" value="T-BOX PROTEIN-RELATED"/>
    <property type="match status" value="1"/>
</dbReference>
<dbReference type="GO" id="GO:0000785">
    <property type="term" value="C:chromatin"/>
    <property type="evidence" value="ECO:0007669"/>
    <property type="project" value="TreeGrafter"/>
</dbReference>
<dbReference type="SMART" id="SM00425">
    <property type="entry name" value="TBOX"/>
    <property type="match status" value="1"/>
</dbReference>
<keyword evidence="4" id="KW-0804">Transcription</keyword>
<dbReference type="InterPro" id="IPR018186">
    <property type="entry name" value="TF_T-box_CS"/>
</dbReference>
<evidence type="ECO:0000256" key="5">
    <source>
        <dbReference type="ARBA" id="ARBA00023242"/>
    </source>
</evidence>
<dbReference type="EMBL" id="JAKMXF010000303">
    <property type="protein sequence ID" value="KAI6651496.1"/>
    <property type="molecule type" value="Genomic_DNA"/>
</dbReference>
<evidence type="ECO:0000313" key="10">
    <source>
        <dbReference type="Proteomes" id="UP001165289"/>
    </source>
</evidence>
<dbReference type="PRINTS" id="PR00937">
    <property type="entry name" value="TBOX"/>
</dbReference>
<comment type="caution">
    <text evidence="6">Lacks conserved residue(s) required for the propagation of feature annotation.</text>
</comment>
<dbReference type="GO" id="GO:0001708">
    <property type="term" value="P:cell fate specification"/>
    <property type="evidence" value="ECO:0007669"/>
    <property type="project" value="TreeGrafter"/>
</dbReference>
<feature type="compositionally biased region" description="Polar residues" evidence="7">
    <location>
        <begin position="280"/>
        <end position="298"/>
    </location>
</feature>
<name>A0AAV7JS29_9METZ</name>
<dbReference type="GO" id="GO:0000981">
    <property type="term" value="F:DNA-binding transcription factor activity, RNA polymerase II-specific"/>
    <property type="evidence" value="ECO:0007669"/>
    <property type="project" value="TreeGrafter"/>
</dbReference>
<dbReference type="GO" id="GO:0045893">
    <property type="term" value="P:positive regulation of DNA-templated transcription"/>
    <property type="evidence" value="ECO:0007669"/>
    <property type="project" value="InterPro"/>
</dbReference>
<dbReference type="PROSITE" id="PS01264">
    <property type="entry name" value="TBOX_2"/>
    <property type="match status" value="1"/>
</dbReference>
<accession>A0AAV7JS29</accession>
<feature type="domain" description="T-box" evidence="8">
    <location>
        <begin position="50"/>
        <end position="231"/>
    </location>
</feature>
<evidence type="ECO:0000256" key="7">
    <source>
        <dbReference type="SAM" id="MobiDB-lite"/>
    </source>
</evidence>
<dbReference type="InterPro" id="IPR008967">
    <property type="entry name" value="p53-like_TF_DNA-bd_sf"/>
</dbReference>
<evidence type="ECO:0000259" key="8">
    <source>
        <dbReference type="PROSITE" id="PS50252"/>
    </source>
</evidence>
<dbReference type="SUPFAM" id="SSF49417">
    <property type="entry name" value="p53-like transcription factors"/>
    <property type="match status" value="1"/>
</dbReference>
<dbReference type="FunFam" id="2.60.40.820:FF:000007">
    <property type="entry name" value="T-box transcription factor"/>
    <property type="match status" value="1"/>
</dbReference>
<dbReference type="InterPro" id="IPR046360">
    <property type="entry name" value="T-box_DNA-bd"/>
</dbReference>
<sequence>MAESLVEAHNSESEFVDPIQSISNNSLESLAPILDHEISNGLSSNVRVVLENNPLWDEFHTENTEMIITKAGRRMFPEIRIRVLGLEMDERYIMVMDLAPYDDNRYKYHENEWVVAGKADPPVQGRLYIHPDSPSVGRDWMKQPISFQKMKLTNNNLDQNGYIILNSMHKYQARIHIVLMDVTDDKCVRKPSSFSTHTFKETVFYAVTAYQNPKITKLKIKYNAFAKGFRSSDHHPFCYQDGTYGTPQQYAGIIEPSHVYHNLSSFPKQEVTSPNLTVSLPQQSEENDNSTPTSQEQAHSTRDDFFYPPYPSMMRPNQPYMQTSSQIPPMDPSLYLTNSSLYQRP</sequence>
<dbReference type="AlphaFoldDB" id="A0AAV7JS29"/>
<evidence type="ECO:0000256" key="6">
    <source>
        <dbReference type="PROSITE-ProRule" id="PRU00201"/>
    </source>
</evidence>
<comment type="caution">
    <text evidence="9">The sequence shown here is derived from an EMBL/GenBank/DDBJ whole genome shotgun (WGS) entry which is preliminary data.</text>
</comment>
<feature type="compositionally biased region" description="Polar residues" evidence="7">
    <location>
        <begin position="335"/>
        <end position="345"/>
    </location>
</feature>
<keyword evidence="3 6" id="KW-0238">DNA-binding</keyword>